<comment type="similarity">
    <text evidence="2">Belongs to the nitroreductase family.</text>
</comment>
<sequence length="216" mass="25246">MALLEDLKWRYATKKMNGKIVQQEKLDYIVEAARLAPSSFGLQQYRIFIIKQGKKLEQINELVFKNFPFNQSQISTCSHLLVWAAFSKYTFDRIQTPLRQTSIERGQPENYSDEYIKRLYVHLESFDKNWQENHCAKQAYLSFGIALLAAAEQKVDATPMEGFDKTKMDEFLGISNQSELKSVLAMPIGYRDEDNDWLVNLKKWRVPKSEFVTEII</sequence>
<dbReference type="InterPro" id="IPR029479">
    <property type="entry name" value="Nitroreductase"/>
</dbReference>
<dbReference type="InterPro" id="IPR000415">
    <property type="entry name" value="Nitroreductase-like"/>
</dbReference>
<keyword evidence="3" id="KW-0285">Flavoprotein</keyword>
<dbReference type="AlphaFoldDB" id="A0A2W7S7J4"/>
<evidence type="ECO:0000256" key="1">
    <source>
        <dbReference type="ARBA" id="ARBA00001917"/>
    </source>
</evidence>
<dbReference type="Proteomes" id="UP000249720">
    <property type="component" value="Unassembled WGS sequence"/>
</dbReference>
<organism evidence="7 8">
    <name type="scientific">Hydrotalea sandarakina</name>
    <dbReference type="NCBI Taxonomy" id="1004304"/>
    <lineage>
        <taxon>Bacteria</taxon>
        <taxon>Pseudomonadati</taxon>
        <taxon>Bacteroidota</taxon>
        <taxon>Chitinophagia</taxon>
        <taxon>Chitinophagales</taxon>
        <taxon>Chitinophagaceae</taxon>
        <taxon>Hydrotalea</taxon>
    </lineage>
</organism>
<keyword evidence="8" id="KW-1185">Reference proteome</keyword>
<evidence type="ECO:0000256" key="2">
    <source>
        <dbReference type="ARBA" id="ARBA00007118"/>
    </source>
</evidence>
<name>A0A2W7S7J4_9BACT</name>
<evidence type="ECO:0000256" key="3">
    <source>
        <dbReference type="ARBA" id="ARBA00022630"/>
    </source>
</evidence>
<gene>
    <name evidence="7" type="ORF">LX80_01624</name>
</gene>
<evidence type="ECO:0000313" key="7">
    <source>
        <dbReference type="EMBL" id="PZX62929.1"/>
    </source>
</evidence>
<accession>A0A2W7S7J4</accession>
<feature type="domain" description="Nitroreductase" evidence="6">
    <location>
        <begin position="7"/>
        <end position="190"/>
    </location>
</feature>
<proteinExistence type="inferred from homology"/>
<dbReference type="Gene3D" id="3.40.109.10">
    <property type="entry name" value="NADH Oxidase"/>
    <property type="match status" value="1"/>
</dbReference>
<dbReference type="SUPFAM" id="SSF55469">
    <property type="entry name" value="FMN-dependent nitroreductase-like"/>
    <property type="match status" value="1"/>
</dbReference>
<dbReference type="OrthoDB" id="9809288at2"/>
<dbReference type="PANTHER" id="PTHR43673:SF2">
    <property type="entry name" value="NITROREDUCTASE"/>
    <property type="match status" value="1"/>
</dbReference>
<dbReference type="RefSeq" id="WP_111295070.1">
    <property type="nucleotide sequence ID" value="NZ_QKZV01000004.1"/>
</dbReference>
<comment type="cofactor">
    <cofactor evidence="1">
        <name>FMN</name>
        <dbReference type="ChEBI" id="CHEBI:58210"/>
    </cofactor>
</comment>
<evidence type="ECO:0000259" key="6">
    <source>
        <dbReference type="Pfam" id="PF00881"/>
    </source>
</evidence>
<dbReference type="GO" id="GO:0016491">
    <property type="term" value="F:oxidoreductase activity"/>
    <property type="evidence" value="ECO:0007669"/>
    <property type="project" value="UniProtKB-KW"/>
</dbReference>
<evidence type="ECO:0000256" key="4">
    <source>
        <dbReference type="ARBA" id="ARBA00022643"/>
    </source>
</evidence>
<evidence type="ECO:0000313" key="8">
    <source>
        <dbReference type="Proteomes" id="UP000249720"/>
    </source>
</evidence>
<comment type="caution">
    <text evidence="7">The sequence shown here is derived from an EMBL/GenBank/DDBJ whole genome shotgun (WGS) entry which is preliminary data.</text>
</comment>
<keyword evidence="4" id="KW-0288">FMN</keyword>
<keyword evidence="5" id="KW-0560">Oxidoreductase</keyword>
<protein>
    <submittedName>
        <fullName evidence="7">Nitroreductase</fullName>
    </submittedName>
</protein>
<reference evidence="7 8" key="1">
    <citation type="submission" date="2018-06" db="EMBL/GenBank/DDBJ databases">
        <title>Genomic Encyclopedia of Archaeal and Bacterial Type Strains, Phase II (KMG-II): from individual species to whole genera.</title>
        <authorList>
            <person name="Goeker M."/>
        </authorList>
    </citation>
    <scope>NUCLEOTIDE SEQUENCE [LARGE SCALE GENOMIC DNA]</scope>
    <source>
        <strain evidence="7 8">DSM 23241</strain>
    </source>
</reference>
<dbReference type="Pfam" id="PF00881">
    <property type="entry name" value="Nitroreductase"/>
    <property type="match status" value="1"/>
</dbReference>
<evidence type="ECO:0000256" key="5">
    <source>
        <dbReference type="ARBA" id="ARBA00023002"/>
    </source>
</evidence>
<dbReference type="EMBL" id="QKZV01000004">
    <property type="protein sequence ID" value="PZX62929.1"/>
    <property type="molecule type" value="Genomic_DNA"/>
</dbReference>
<dbReference type="PANTHER" id="PTHR43673">
    <property type="entry name" value="NAD(P)H NITROREDUCTASE YDGI-RELATED"/>
    <property type="match status" value="1"/>
</dbReference>